<feature type="compositionally biased region" description="Polar residues" evidence="6">
    <location>
        <begin position="597"/>
        <end position="613"/>
    </location>
</feature>
<evidence type="ECO:0000256" key="5">
    <source>
        <dbReference type="SAM" id="Coils"/>
    </source>
</evidence>
<evidence type="ECO:0000313" key="8">
    <source>
        <dbReference type="EMBL" id="KAG8452225.1"/>
    </source>
</evidence>
<keyword evidence="1" id="KW-0479">Metal-binding</keyword>
<dbReference type="InterPro" id="IPR013083">
    <property type="entry name" value="Znf_RING/FYVE/PHD"/>
</dbReference>
<dbReference type="InterPro" id="IPR001841">
    <property type="entry name" value="Znf_RING"/>
</dbReference>
<organism evidence="8 9">
    <name type="scientific">Hymenochirus boettgeri</name>
    <name type="common">Congo dwarf clawed frog</name>
    <dbReference type="NCBI Taxonomy" id="247094"/>
    <lineage>
        <taxon>Eukaryota</taxon>
        <taxon>Metazoa</taxon>
        <taxon>Chordata</taxon>
        <taxon>Craniata</taxon>
        <taxon>Vertebrata</taxon>
        <taxon>Euteleostomi</taxon>
        <taxon>Amphibia</taxon>
        <taxon>Batrachia</taxon>
        <taxon>Anura</taxon>
        <taxon>Pipoidea</taxon>
        <taxon>Pipidae</taxon>
        <taxon>Pipinae</taxon>
        <taxon>Hymenochirus</taxon>
    </lineage>
</organism>
<dbReference type="AlphaFoldDB" id="A0A8T2K405"/>
<sequence length="634" mass="72346">MAVAQSVQNVTLSLTLPISCHICLGKVRQPVVCVNYHVFCSVCIDLWLKNNNQCPVCRVPVTPENPCKDLIGGTGENECVPSPTVRKHLRKTRLELLHKEYEEEIESLLKEQEELKTKYEKLEEQLSKTTHPAPVSLNTECKCEAKQWNKKDQNMLEEWRKKLEEAFFANRKLAGEMEKIKEEDRKLRIENTDYIRENLRLKAEVDNRSPQKFGRFTVAALQAKVSQYEREMSRLKKALERSDQYIEELESQVEKQKKPADQKQKEISHCEKSVFNKESVNLEDSLTVLKCQEEKLDKTSHKCETFEEICEKNPEDSKSECPDLSSQTHTGCWAKLQKGAKLFEENNCSARKDQFNQENGHTPHKMKAINESSSPSTSLSFSSLQLNSPDTKLTHMSNQIGMKKPLTYLRKLVFDEFPKREKLNSFETVNNEKTNCNSPNLSTYYGSGNKIHGHKKINLQSKDQVKNQIFRILPSNSSDQINSITTFSKDYTDAPLLDNFAKADNEYYRSPHCHNVEYGASMQSNVLSESGTQALPLSPYNTGFMGSSLDGSRSPEPQNLEFQKTISSSMSFNALQSYDQALLMPPSFENQEKEVNTELSWTSSCTDNSNKNGPASKRKLLNPVCESPPKSLKM</sequence>
<dbReference type="InterPro" id="IPR039209">
    <property type="entry name" value="OBI1"/>
</dbReference>
<dbReference type="GO" id="GO:0004842">
    <property type="term" value="F:ubiquitin-protein transferase activity"/>
    <property type="evidence" value="ECO:0007669"/>
    <property type="project" value="InterPro"/>
</dbReference>
<dbReference type="PANTHER" id="PTHR14609">
    <property type="entry name" value="RING FINGER PROTEIN 219"/>
    <property type="match status" value="1"/>
</dbReference>
<name>A0A8T2K405_9PIPI</name>
<comment type="caution">
    <text evidence="8">The sequence shown here is derived from an EMBL/GenBank/DDBJ whole genome shotgun (WGS) entry which is preliminary data.</text>
</comment>
<dbReference type="SMART" id="SM00184">
    <property type="entry name" value="RING"/>
    <property type="match status" value="1"/>
</dbReference>
<evidence type="ECO:0000256" key="2">
    <source>
        <dbReference type="ARBA" id="ARBA00022771"/>
    </source>
</evidence>
<evidence type="ECO:0000256" key="4">
    <source>
        <dbReference type="PROSITE-ProRule" id="PRU00175"/>
    </source>
</evidence>
<feature type="compositionally biased region" description="Low complexity" evidence="6">
    <location>
        <begin position="372"/>
        <end position="384"/>
    </location>
</feature>
<evidence type="ECO:0000256" key="1">
    <source>
        <dbReference type="ARBA" id="ARBA00022723"/>
    </source>
</evidence>
<dbReference type="GO" id="GO:0006513">
    <property type="term" value="P:protein monoubiquitination"/>
    <property type="evidence" value="ECO:0007669"/>
    <property type="project" value="InterPro"/>
</dbReference>
<reference evidence="8" key="1">
    <citation type="thesis" date="2020" institute="ProQuest LLC" country="789 East Eisenhower Parkway, Ann Arbor, MI, USA">
        <title>Comparative Genomics and Chromosome Evolution.</title>
        <authorList>
            <person name="Mudd A.B."/>
        </authorList>
    </citation>
    <scope>NUCLEOTIDE SEQUENCE</scope>
    <source>
        <strain evidence="8">Female2</strain>
        <tissue evidence="8">Blood</tissue>
    </source>
</reference>
<dbReference type="Pfam" id="PF13923">
    <property type="entry name" value="zf-C3HC4_2"/>
    <property type="match status" value="1"/>
</dbReference>
<feature type="domain" description="RING-type" evidence="7">
    <location>
        <begin position="20"/>
        <end position="58"/>
    </location>
</feature>
<proteinExistence type="predicted"/>
<dbReference type="OrthoDB" id="6105938at2759"/>
<feature type="region of interest" description="Disordered" evidence="6">
    <location>
        <begin position="590"/>
        <end position="634"/>
    </location>
</feature>
<accession>A0A8T2K405</accession>
<dbReference type="EMBL" id="JAACNH010000002">
    <property type="protein sequence ID" value="KAG8452225.1"/>
    <property type="molecule type" value="Genomic_DNA"/>
</dbReference>
<dbReference type="Proteomes" id="UP000812440">
    <property type="component" value="Chromosome 2"/>
</dbReference>
<keyword evidence="5" id="KW-0175">Coiled coil</keyword>
<dbReference type="PANTHER" id="PTHR14609:SF1">
    <property type="entry name" value="ORC UBIQUITIN LIGASE 1"/>
    <property type="match status" value="1"/>
</dbReference>
<protein>
    <recommendedName>
        <fullName evidence="7">RING-type domain-containing protein</fullName>
    </recommendedName>
</protein>
<feature type="region of interest" description="Disordered" evidence="6">
    <location>
        <begin position="355"/>
        <end position="384"/>
    </location>
</feature>
<dbReference type="SUPFAM" id="SSF57850">
    <property type="entry name" value="RING/U-box"/>
    <property type="match status" value="1"/>
</dbReference>
<evidence type="ECO:0000256" key="6">
    <source>
        <dbReference type="SAM" id="MobiDB-lite"/>
    </source>
</evidence>
<dbReference type="PROSITE" id="PS50089">
    <property type="entry name" value="ZF_RING_2"/>
    <property type="match status" value="1"/>
</dbReference>
<dbReference type="Gene3D" id="3.30.40.10">
    <property type="entry name" value="Zinc/RING finger domain, C3HC4 (zinc finger)"/>
    <property type="match status" value="1"/>
</dbReference>
<dbReference type="GO" id="GO:0008270">
    <property type="term" value="F:zinc ion binding"/>
    <property type="evidence" value="ECO:0007669"/>
    <property type="project" value="UniProtKB-KW"/>
</dbReference>
<keyword evidence="9" id="KW-1185">Reference proteome</keyword>
<evidence type="ECO:0000259" key="7">
    <source>
        <dbReference type="PROSITE" id="PS50089"/>
    </source>
</evidence>
<dbReference type="InterPro" id="IPR035691">
    <property type="entry name" value="OBI1_RING-HC"/>
</dbReference>
<evidence type="ECO:0000256" key="3">
    <source>
        <dbReference type="ARBA" id="ARBA00022833"/>
    </source>
</evidence>
<dbReference type="GO" id="GO:0006275">
    <property type="term" value="P:regulation of DNA replication"/>
    <property type="evidence" value="ECO:0007669"/>
    <property type="project" value="InterPro"/>
</dbReference>
<feature type="coiled-coil region" evidence="5">
    <location>
        <begin position="218"/>
        <end position="266"/>
    </location>
</feature>
<evidence type="ECO:0000313" key="9">
    <source>
        <dbReference type="Proteomes" id="UP000812440"/>
    </source>
</evidence>
<gene>
    <name evidence="8" type="ORF">GDO86_004139</name>
</gene>
<dbReference type="CDD" id="cd16562">
    <property type="entry name" value="RING-HC_RNF219"/>
    <property type="match status" value="1"/>
</dbReference>
<feature type="coiled-coil region" evidence="5">
    <location>
        <begin position="91"/>
        <end position="129"/>
    </location>
</feature>
<keyword evidence="3" id="KW-0862">Zinc</keyword>
<keyword evidence="2 4" id="KW-0863">Zinc-finger</keyword>